<dbReference type="InterPro" id="IPR029787">
    <property type="entry name" value="Nucleotide_cyclase"/>
</dbReference>
<evidence type="ECO:0000256" key="1">
    <source>
        <dbReference type="ARBA" id="ARBA00012528"/>
    </source>
</evidence>
<dbReference type="FunFam" id="3.30.70.270:FF:000001">
    <property type="entry name" value="Diguanylate cyclase domain protein"/>
    <property type="match status" value="1"/>
</dbReference>
<dbReference type="GO" id="GO:1902201">
    <property type="term" value="P:negative regulation of bacterial-type flagellum-dependent cell motility"/>
    <property type="evidence" value="ECO:0007669"/>
    <property type="project" value="TreeGrafter"/>
</dbReference>
<dbReference type="Proteomes" id="UP000502415">
    <property type="component" value="Chromosome"/>
</dbReference>
<dbReference type="EC" id="2.7.7.65" evidence="1"/>
<dbReference type="SMART" id="SM00267">
    <property type="entry name" value="GGDEF"/>
    <property type="match status" value="1"/>
</dbReference>
<protein>
    <recommendedName>
        <fullName evidence="1">diguanylate cyclase</fullName>
        <ecNumber evidence="1">2.7.7.65</ecNumber>
    </recommendedName>
</protein>
<proteinExistence type="predicted"/>
<evidence type="ECO:0000313" key="5">
    <source>
        <dbReference type="Proteomes" id="UP000502415"/>
    </source>
</evidence>
<dbReference type="InterPro" id="IPR000160">
    <property type="entry name" value="GGDEF_dom"/>
</dbReference>
<dbReference type="InterPro" id="IPR050469">
    <property type="entry name" value="Diguanylate_Cyclase"/>
</dbReference>
<dbReference type="SUPFAM" id="SSF55073">
    <property type="entry name" value="Nucleotide cyclase"/>
    <property type="match status" value="1"/>
</dbReference>
<comment type="catalytic activity">
    <reaction evidence="2">
        <text>2 GTP = 3',3'-c-di-GMP + 2 diphosphate</text>
        <dbReference type="Rhea" id="RHEA:24898"/>
        <dbReference type="ChEBI" id="CHEBI:33019"/>
        <dbReference type="ChEBI" id="CHEBI:37565"/>
        <dbReference type="ChEBI" id="CHEBI:58805"/>
        <dbReference type="EC" id="2.7.7.65"/>
    </reaction>
</comment>
<dbReference type="PROSITE" id="PS50887">
    <property type="entry name" value="GGDEF"/>
    <property type="match status" value="1"/>
</dbReference>
<dbReference type="EMBL" id="CP051685">
    <property type="protein sequence ID" value="QJE03584.1"/>
    <property type="molecule type" value="Genomic_DNA"/>
</dbReference>
<dbReference type="CDD" id="cd01949">
    <property type="entry name" value="GGDEF"/>
    <property type="match status" value="1"/>
</dbReference>
<evidence type="ECO:0000259" key="3">
    <source>
        <dbReference type="PROSITE" id="PS50887"/>
    </source>
</evidence>
<dbReference type="AlphaFoldDB" id="A0A7Z2W2M3"/>
<dbReference type="PANTHER" id="PTHR45138:SF9">
    <property type="entry name" value="DIGUANYLATE CYCLASE DGCM-RELATED"/>
    <property type="match status" value="1"/>
</dbReference>
<dbReference type="Pfam" id="PF00990">
    <property type="entry name" value="GGDEF"/>
    <property type="match status" value="1"/>
</dbReference>
<name>A0A7Z2W2M3_9BURK</name>
<sequence>MSQQAGQVGEAGAGTVADGGRCAVYLNPMAQRRAEFEAAGAGLFARLALADGVEAARALVVASEGQDAASRVDLLVIDLERFEQSIDLAALGELVALRRGAPVLLLCPCAGAAWVPALMAFGPASYAITPIEAPALHQAVAGALAAAGADGADAAALRDLLALRTRAGQAVRAAVDSQDLGERLCRALADWPGVLHAALFHLKPDGDLQLDAQHGPEGLSLATLLGRSHGLLQAPLRHAFPGLLAAATGELALLDTLGQAGEPGMADTLRAHGVAMAAGIAIPADGPGMARGALSLLFERARPLSQEDFATLLDVAELAAQGLHGAELALENEQLLARLTYISTTDALTGIANRRHGEELLEKEIRRARRYRVPLALVAFDIDRFKAINDNFGYPVGDVVLRSVADAARAVLRSSDLLVRSGGEEFQIIAPHTSAIDALKMAEKIRLAIEQAEVPGADHVTVSLGVAQLGEQESGDSLVQRVNAALARAKRAGRNCVELAMQ</sequence>
<reference evidence="4 5" key="1">
    <citation type="submission" date="2020-04" db="EMBL/GenBank/DDBJ databases">
        <title>Genome sequencing of novel species.</title>
        <authorList>
            <person name="Heo J."/>
            <person name="Kim S.-J."/>
            <person name="Kim J.-S."/>
            <person name="Hong S.-B."/>
            <person name="Kwon S.-W."/>
        </authorList>
    </citation>
    <scope>NUCLEOTIDE SEQUENCE [LARGE SCALE GENOMIC DNA]</scope>
    <source>
        <strain evidence="4 5">GN2-R2</strain>
    </source>
</reference>
<dbReference type="InterPro" id="IPR029016">
    <property type="entry name" value="GAF-like_dom_sf"/>
</dbReference>
<dbReference type="GO" id="GO:0043709">
    <property type="term" value="P:cell adhesion involved in single-species biofilm formation"/>
    <property type="evidence" value="ECO:0007669"/>
    <property type="project" value="TreeGrafter"/>
</dbReference>
<keyword evidence="5" id="KW-1185">Reference proteome</keyword>
<dbReference type="InterPro" id="IPR043128">
    <property type="entry name" value="Rev_trsase/Diguanyl_cyclase"/>
</dbReference>
<dbReference type="Gene3D" id="3.30.450.40">
    <property type="match status" value="1"/>
</dbReference>
<dbReference type="Gene3D" id="3.30.70.270">
    <property type="match status" value="1"/>
</dbReference>
<organism evidence="4 5">
    <name type="scientific">Massilia forsythiae</name>
    <dbReference type="NCBI Taxonomy" id="2728020"/>
    <lineage>
        <taxon>Bacteria</taxon>
        <taxon>Pseudomonadati</taxon>
        <taxon>Pseudomonadota</taxon>
        <taxon>Betaproteobacteria</taxon>
        <taxon>Burkholderiales</taxon>
        <taxon>Oxalobacteraceae</taxon>
        <taxon>Telluria group</taxon>
        <taxon>Massilia</taxon>
    </lineage>
</organism>
<accession>A0A7Z2W2M3</accession>
<gene>
    <name evidence="4" type="ORF">HH212_24095</name>
</gene>
<feature type="domain" description="GGDEF" evidence="3">
    <location>
        <begin position="373"/>
        <end position="502"/>
    </location>
</feature>
<dbReference type="KEGG" id="mfy:HH212_24095"/>
<dbReference type="GO" id="GO:0052621">
    <property type="term" value="F:diguanylate cyclase activity"/>
    <property type="evidence" value="ECO:0007669"/>
    <property type="project" value="UniProtKB-EC"/>
</dbReference>
<dbReference type="NCBIfam" id="TIGR00254">
    <property type="entry name" value="GGDEF"/>
    <property type="match status" value="1"/>
</dbReference>
<evidence type="ECO:0000313" key="4">
    <source>
        <dbReference type="EMBL" id="QJE03584.1"/>
    </source>
</evidence>
<evidence type="ECO:0000256" key="2">
    <source>
        <dbReference type="ARBA" id="ARBA00034247"/>
    </source>
</evidence>
<dbReference type="PANTHER" id="PTHR45138">
    <property type="entry name" value="REGULATORY COMPONENTS OF SENSORY TRANSDUCTION SYSTEM"/>
    <property type="match status" value="1"/>
</dbReference>
<dbReference type="GO" id="GO:0005886">
    <property type="term" value="C:plasma membrane"/>
    <property type="evidence" value="ECO:0007669"/>
    <property type="project" value="TreeGrafter"/>
</dbReference>
<dbReference type="SUPFAM" id="SSF55781">
    <property type="entry name" value="GAF domain-like"/>
    <property type="match status" value="1"/>
</dbReference>